<evidence type="ECO:0000256" key="7">
    <source>
        <dbReference type="SAM" id="Phobius"/>
    </source>
</evidence>
<dbReference type="EMBL" id="CP002049">
    <property type="protein sequence ID" value="ADI15409.1"/>
    <property type="molecule type" value="Genomic_DNA"/>
</dbReference>
<keyword evidence="5 7" id="KW-1133">Transmembrane helix</keyword>
<dbReference type="eggNOG" id="COG0395">
    <property type="taxonomic scope" value="Bacteria"/>
</dbReference>
<evidence type="ECO:0000259" key="8">
    <source>
        <dbReference type="PROSITE" id="PS50928"/>
    </source>
</evidence>
<feature type="domain" description="ABC transmembrane type-1" evidence="8">
    <location>
        <begin position="76"/>
        <end position="276"/>
    </location>
</feature>
<dbReference type="AlphaFoldDB" id="D7CSI9"/>
<reference evidence="9 10" key="2">
    <citation type="journal article" date="2011" name="Stand. Genomic Sci.">
        <title>Complete genome sequence of Truepera radiovictrix type strain (RQ-24).</title>
        <authorList>
            <person name="Ivanova N."/>
            <person name="Rohde C."/>
            <person name="Munk C."/>
            <person name="Nolan M."/>
            <person name="Lucas S."/>
            <person name="Del Rio T.G."/>
            <person name="Tice H."/>
            <person name="Deshpande S."/>
            <person name="Cheng J.F."/>
            <person name="Tapia R."/>
            <person name="Han C."/>
            <person name="Goodwin L."/>
            <person name="Pitluck S."/>
            <person name="Liolios K."/>
            <person name="Mavromatis K."/>
            <person name="Mikhailova N."/>
            <person name="Pati A."/>
            <person name="Chen A."/>
            <person name="Palaniappan K."/>
            <person name="Land M."/>
            <person name="Hauser L."/>
            <person name="Chang Y.J."/>
            <person name="Jeffries C.D."/>
            <person name="Brambilla E."/>
            <person name="Rohde M."/>
            <person name="Goker M."/>
            <person name="Tindall B.J."/>
            <person name="Woyke T."/>
            <person name="Bristow J."/>
            <person name="Eisen J.A."/>
            <person name="Markowitz V."/>
            <person name="Hugenholtz P."/>
            <person name="Kyrpides N.C."/>
            <person name="Klenk H.P."/>
            <person name="Lapidus A."/>
        </authorList>
    </citation>
    <scope>NUCLEOTIDE SEQUENCE [LARGE SCALE GENOMIC DNA]</scope>
    <source>
        <strain evidence="10">DSM 17093 / CIP 108686 / LMG 22925 / RQ-24</strain>
    </source>
</reference>
<comment type="subcellular location">
    <subcellularLocation>
        <location evidence="1">Cell membrane</location>
        <topology evidence="1">Multi-pass membrane protein</topology>
    </subcellularLocation>
</comment>
<name>D7CSI9_TRURR</name>
<dbReference type="HOGENOM" id="CLU_016047_1_0_0"/>
<dbReference type="GO" id="GO:0055085">
    <property type="term" value="P:transmembrane transport"/>
    <property type="evidence" value="ECO:0007669"/>
    <property type="project" value="InterPro"/>
</dbReference>
<dbReference type="KEGG" id="tra:Trad_2299"/>
<evidence type="ECO:0000256" key="4">
    <source>
        <dbReference type="ARBA" id="ARBA00022692"/>
    </source>
</evidence>
<evidence type="ECO:0000256" key="1">
    <source>
        <dbReference type="ARBA" id="ARBA00004651"/>
    </source>
</evidence>
<evidence type="ECO:0000256" key="5">
    <source>
        <dbReference type="ARBA" id="ARBA00022989"/>
    </source>
</evidence>
<organism evidence="9 10">
    <name type="scientific">Truepera radiovictrix (strain DSM 17093 / CIP 108686 / LMG 22925 / RQ-24)</name>
    <dbReference type="NCBI Taxonomy" id="649638"/>
    <lineage>
        <taxon>Bacteria</taxon>
        <taxon>Thermotogati</taxon>
        <taxon>Deinococcota</taxon>
        <taxon>Deinococci</taxon>
        <taxon>Trueperales</taxon>
        <taxon>Trueperaceae</taxon>
        <taxon>Truepera</taxon>
    </lineage>
</organism>
<feature type="transmembrane region" description="Helical" evidence="7">
    <location>
        <begin position="185"/>
        <end position="207"/>
    </location>
</feature>
<evidence type="ECO:0000256" key="2">
    <source>
        <dbReference type="ARBA" id="ARBA00022448"/>
    </source>
</evidence>
<dbReference type="Proteomes" id="UP000000379">
    <property type="component" value="Chromosome"/>
</dbReference>
<keyword evidence="2" id="KW-0813">Transport</keyword>
<proteinExistence type="predicted"/>
<dbReference type="CDD" id="cd06261">
    <property type="entry name" value="TM_PBP2"/>
    <property type="match status" value="1"/>
</dbReference>
<feature type="transmembrane region" description="Helical" evidence="7">
    <location>
        <begin position="80"/>
        <end position="99"/>
    </location>
</feature>
<dbReference type="PANTHER" id="PTHR43744:SF9">
    <property type="entry name" value="POLYGALACTURONAN_RHAMNOGALACTURONAN TRANSPORT SYSTEM PERMEASE PROTEIN YTCP"/>
    <property type="match status" value="1"/>
</dbReference>
<sequence>MVGANASFADRMFAWGNRALVGALVLSALYPLVYLLSASVSDPVAVASGEMWLWPVGFTLEGFREVLGHRGLMIGYRNTLFYTFAGTLLNLLITLPCAYALSRPELPGRRFVFALLLTTLLFHGGMVPTYLLVRDLGLLNTVWALLLPRAASAWHILVATTFFRTTISRDLQGAAELDGASPWRFFLTVVLPLSKPLVAVLALFYAVGHWNSYFDALLYLSERDLYPLQLVLRELLVQQGGAAAMADPSAAAALAERARAAEIIRYAAIVVASAPMLATFPFVQRFFVQGTLVGSLKDG</sequence>
<evidence type="ECO:0000313" key="9">
    <source>
        <dbReference type="EMBL" id="ADI15409.1"/>
    </source>
</evidence>
<evidence type="ECO:0000313" key="10">
    <source>
        <dbReference type="Proteomes" id="UP000000379"/>
    </source>
</evidence>
<keyword evidence="6 7" id="KW-0472">Membrane</keyword>
<dbReference type="STRING" id="649638.Trad_2299"/>
<dbReference type="Gene3D" id="1.10.3720.10">
    <property type="entry name" value="MetI-like"/>
    <property type="match status" value="1"/>
</dbReference>
<dbReference type="PANTHER" id="PTHR43744">
    <property type="entry name" value="ABC TRANSPORTER PERMEASE PROTEIN MG189-RELATED-RELATED"/>
    <property type="match status" value="1"/>
</dbReference>
<dbReference type="PROSITE" id="PS50928">
    <property type="entry name" value="ABC_TM1"/>
    <property type="match status" value="1"/>
</dbReference>
<dbReference type="GO" id="GO:0005886">
    <property type="term" value="C:plasma membrane"/>
    <property type="evidence" value="ECO:0007669"/>
    <property type="project" value="UniProtKB-SubCell"/>
</dbReference>
<gene>
    <name evidence="9" type="ordered locus">Trad_2299</name>
</gene>
<keyword evidence="10" id="KW-1185">Reference proteome</keyword>
<evidence type="ECO:0000256" key="6">
    <source>
        <dbReference type="ARBA" id="ARBA00023136"/>
    </source>
</evidence>
<keyword evidence="3" id="KW-1003">Cell membrane</keyword>
<dbReference type="SUPFAM" id="SSF161098">
    <property type="entry name" value="MetI-like"/>
    <property type="match status" value="1"/>
</dbReference>
<evidence type="ECO:0000256" key="3">
    <source>
        <dbReference type="ARBA" id="ARBA00022475"/>
    </source>
</evidence>
<protein>
    <submittedName>
        <fullName evidence="9">Binding-protein-dependent transport systems inner membrane component</fullName>
    </submittedName>
</protein>
<dbReference type="RefSeq" id="WP_013178772.1">
    <property type="nucleotide sequence ID" value="NC_014221.1"/>
</dbReference>
<accession>D7CSI9</accession>
<keyword evidence="4 7" id="KW-0812">Transmembrane</keyword>
<dbReference type="InterPro" id="IPR035906">
    <property type="entry name" value="MetI-like_sf"/>
</dbReference>
<feature type="transmembrane region" description="Helical" evidence="7">
    <location>
        <begin position="111"/>
        <end position="131"/>
    </location>
</feature>
<reference evidence="10" key="1">
    <citation type="submission" date="2010-05" db="EMBL/GenBank/DDBJ databases">
        <title>The complete genome of Truepera radiovictris DSM 17093.</title>
        <authorList>
            <consortium name="US DOE Joint Genome Institute (JGI-PGF)"/>
            <person name="Lucas S."/>
            <person name="Copeland A."/>
            <person name="Lapidus A."/>
            <person name="Glavina del Rio T."/>
            <person name="Dalin E."/>
            <person name="Tice H."/>
            <person name="Bruce D."/>
            <person name="Goodwin L."/>
            <person name="Pitluck S."/>
            <person name="Kyrpides N."/>
            <person name="Mavromatis K."/>
            <person name="Ovchinnikova G."/>
            <person name="Munk A.C."/>
            <person name="Detter J.C."/>
            <person name="Han C."/>
            <person name="Tapia R."/>
            <person name="Land M."/>
            <person name="Hauser L."/>
            <person name="Markowitz V."/>
            <person name="Cheng J.-F."/>
            <person name="Hugenholtz P."/>
            <person name="Woyke T."/>
            <person name="Wu D."/>
            <person name="Tindall B."/>
            <person name="Pomrenke H.G."/>
            <person name="Brambilla E."/>
            <person name="Klenk H.-P."/>
            <person name="Eisen J.A."/>
        </authorList>
    </citation>
    <scope>NUCLEOTIDE SEQUENCE [LARGE SCALE GENOMIC DNA]</scope>
    <source>
        <strain evidence="10">DSM 17093 / CIP 108686 / LMG 22925 / RQ-24</strain>
    </source>
</reference>
<dbReference type="InterPro" id="IPR000515">
    <property type="entry name" value="MetI-like"/>
</dbReference>
<feature type="transmembrane region" description="Helical" evidence="7">
    <location>
        <begin position="263"/>
        <end position="283"/>
    </location>
</feature>